<keyword evidence="2" id="KW-0812">Transmembrane</keyword>
<dbReference type="EMBL" id="JAACYS010000037">
    <property type="protein sequence ID" value="NCU17895.1"/>
    <property type="molecule type" value="Genomic_DNA"/>
</dbReference>
<keyword evidence="2" id="KW-1133">Transmembrane helix</keyword>
<evidence type="ECO:0000313" key="4">
    <source>
        <dbReference type="Proteomes" id="UP000743899"/>
    </source>
</evidence>
<keyword evidence="4" id="KW-1185">Reference proteome</keyword>
<evidence type="ECO:0000256" key="2">
    <source>
        <dbReference type="SAM" id="Phobius"/>
    </source>
</evidence>
<name>A0ABX0A6M2_9BACI</name>
<sequence length="165" mass="19270">MNNIKLRFFGAGMLLVAVVLFIYVQFFDKTDQEEVKNALEKDGFTVVATDEFQGLKDKVKQLEQEKEQLIAEQQKTEDKQSEEQTKEEETKEEEPEQPEKVVVKIESGMSLSDIADRLKEHQIIEDTKAFKDFMIEKEYERYVQIGDFEFTKGMSLEEIADVITR</sequence>
<evidence type="ECO:0000256" key="1">
    <source>
        <dbReference type="SAM" id="MobiDB-lite"/>
    </source>
</evidence>
<dbReference type="Proteomes" id="UP000743899">
    <property type="component" value="Unassembled WGS sequence"/>
</dbReference>
<dbReference type="Gene3D" id="3.30.1490.480">
    <property type="entry name" value="Endolytic murein transglycosylase"/>
    <property type="match status" value="1"/>
</dbReference>
<organism evidence="3 4">
    <name type="scientific">Pallidibacillus pasinlerensis</name>
    <dbReference type="NCBI Taxonomy" id="2703818"/>
    <lineage>
        <taxon>Bacteria</taxon>
        <taxon>Bacillati</taxon>
        <taxon>Bacillota</taxon>
        <taxon>Bacilli</taxon>
        <taxon>Bacillales</taxon>
        <taxon>Bacillaceae</taxon>
        <taxon>Pallidibacillus</taxon>
    </lineage>
</organism>
<reference evidence="3 4" key="1">
    <citation type="submission" date="2020-01" db="EMBL/GenBank/DDBJ databases">
        <title>A novel Bacillus sp. from Pasinler.</title>
        <authorList>
            <person name="Adiguzel A."/>
            <person name="Ay H."/>
            <person name="Baltaci M.O."/>
        </authorList>
    </citation>
    <scope>NUCLEOTIDE SEQUENCE [LARGE SCALE GENOMIC DNA]</scope>
    <source>
        <strain evidence="3 4">P1</strain>
    </source>
</reference>
<proteinExistence type="predicted"/>
<keyword evidence="2" id="KW-0472">Membrane</keyword>
<gene>
    <name evidence="3" type="ORF">GW534_09140</name>
</gene>
<evidence type="ECO:0000313" key="3">
    <source>
        <dbReference type="EMBL" id="NCU17895.1"/>
    </source>
</evidence>
<protein>
    <submittedName>
        <fullName evidence="3">Endolytic transglycosylase MltG</fullName>
    </submittedName>
</protein>
<comment type="caution">
    <text evidence="3">The sequence shown here is derived from an EMBL/GenBank/DDBJ whole genome shotgun (WGS) entry which is preliminary data.</text>
</comment>
<dbReference type="RefSeq" id="WP_161920725.1">
    <property type="nucleotide sequence ID" value="NZ_JAACYS010000037.1"/>
</dbReference>
<feature type="transmembrane region" description="Helical" evidence="2">
    <location>
        <begin position="6"/>
        <end position="26"/>
    </location>
</feature>
<accession>A0ABX0A6M2</accession>
<feature type="region of interest" description="Disordered" evidence="1">
    <location>
        <begin position="69"/>
        <end position="100"/>
    </location>
</feature>
<feature type="compositionally biased region" description="Basic and acidic residues" evidence="1">
    <location>
        <begin position="69"/>
        <end position="89"/>
    </location>
</feature>